<dbReference type="Proteomes" id="UP001447188">
    <property type="component" value="Unassembled WGS sequence"/>
</dbReference>
<dbReference type="Pfam" id="PF00023">
    <property type="entry name" value="Ank"/>
    <property type="match status" value="1"/>
</dbReference>
<dbReference type="SUPFAM" id="SSF48403">
    <property type="entry name" value="Ankyrin repeat"/>
    <property type="match status" value="1"/>
</dbReference>
<feature type="repeat" description="ANK" evidence="3">
    <location>
        <begin position="959"/>
        <end position="994"/>
    </location>
</feature>
<evidence type="ECO:0000259" key="5">
    <source>
        <dbReference type="PROSITE" id="PS50837"/>
    </source>
</evidence>
<evidence type="ECO:0000313" key="6">
    <source>
        <dbReference type="EMBL" id="KAL0640693.1"/>
    </source>
</evidence>
<organism evidence="6 7">
    <name type="scientific">Discina gigas</name>
    <dbReference type="NCBI Taxonomy" id="1032678"/>
    <lineage>
        <taxon>Eukaryota</taxon>
        <taxon>Fungi</taxon>
        <taxon>Dikarya</taxon>
        <taxon>Ascomycota</taxon>
        <taxon>Pezizomycotina</taxon>
        <taxon>Pezizomycetes</taxon>
        <taxon>Pezizales</taxon>
        <taxon>Discinaceae</taxon>
        <taxon>Discina</taxon>
    </lineage>
</organism>
<feature type="repeat" description="ANK" evidence="3">
    <location>
        <begin position="995"/>
        <end position="1027"/>
    </location>
</feature>
<dbReference type="PANTHER" id="PTHR24123">
    <property type="entry name" value="ANKYRIN REPEAT-CONTAINING"/>
    <property type="match status" value="1"/>
</dbReference>
<dbReference type="InterPro" id="IPR002110">
    <property type="entry name" value="Ankyrin_rpt"/>
</dbReference>
<dbReference type="Gene3D" id="3.40.50.300">
    <property type="entry name" value="P-loop containing nucleotide triphosphate hydrolases"/>
    <property type="match status" value="1"/>
</dbReference>
<dbReference type="PROSITE" id="PS50297">
    <property type="entry name" value="ANK_REP_REGION"/>
    <property type="match status" value="6"/>
</dbReference>
<dbReference type="InterPro" id="IPR056884">
    <property type="entry name" value="NPHP3-like_N"/>
</dbReference>
<feature type="repeat" description="ANK" evidence="3">
    <location>
        <begin position="1061"/>
        <end position="1090"/>
    </location>
</feature>
<feature type="repeat" description="ANK" evidence="3">
    <location>
        <begin position="893"/>
        <end position="925"/>
    </location>
</feature>
<dbReference type="InterPro" id="IPR051165">
    <property type="entry name" value="Multifunctional_ANK_Repeat"/>
</dbReference>
<proteinExistence type="predicted"/>
<dbReference type="PRINTS" id="PR01415">
    <property type="entry name" value="ANKYRIN"/>
</dbReference>
<feature type="signal peptide" evidence="4">
    <location>
        <begin position="1"/>
        <end position="20"/>
    </location>
</feature>
<dbReference type="PROSITE" id="PS50088">
    <property type="entry name" value="ANK_REPEAT"/>
    <property type="match status" value="9"/>
</dbReference>
<comment type="caution">
    <text evidence="6">The sequence shown here is derived from an EMBL/GenBank/DDBJ whole genome shotgun (WGS) entry which is preliminary data.</text>
</comment>
<name>A0ABR3GXL7_9PEZI</name>
<dbReference type="Pfam" id="PF24883">
    <property type="entry name" value="NPHP3_N"/>
    <property type="match status" value="1"/>
</dbReference>
<evidence type="ECO:0000256" key="2">
    <source>
        <dbReference type="ARBA" id="ARBA00023043"/>
    </source>
</evidence>
<evidence type="ECO:0000256" key="1">
    <source>
        <dbReference type="ARBA" id="ARBA00022737"/>
    </source>
</evidence>
<feature type="domain" description="NACHT" evidence="5">
    <location>
        <begin position="116"/>
        <end position="254"/>
    </location>
</feature>
<reference evidence="6 7" key="1">
    <citation type="submission" date="2024-02" db="EMBL/GenBank/DDBJ databases">
        <title>Discinaceae phylogenomics.</title>
        <authorList>
            <person name="Dirks A.C."/>
            <person name="James T.Y."/>
        </authorList>
    </citation>
    <scope>NUCLEOTIDE SEQUENCE [LARGE SCALE GENOMIC DNA]</scope>
    <source>
        <strain evidence="6 7">ACD0624</strain>
    </source>
</reference>
<feature type="chain" id="PRO_5045909787" description="NACHT domain-containing protein" evidence="4">
    <location>
        <begin position="21"/>
        <end position="1124"/>
    </location>
</feature>
<feature type="repeat" description="ANK" evidence="3">
    <location>
        <begin position="765"/>
        <end position="797"/>
    </location>
</feature>
<sequence length="1124" mass="123957">MKSWKLVFTVLWCTFEETFGNILCDLGRHSILIDSEATAAHIAEAREARAVNLVATRKAQEDGDREDFLRLGKWLDPVDYEAIRTNLKTPCLTTGVWLIEGEDFKLWLDISNTVKRVLWLTGIPGSGKTILSSLTLEHIRLVLPTKGSALFAFLRNKNSTYQTMMRTFVFQLLSQNPQLLPYLQDISKLKFHPPTSAEELENILETMLGNVGVTYLVIDGLDEIELEERSLVLNALFSLLSKVDNLKVFLSSRSEVDISAALKFAIREIYQVTIGDKNRSDIVTYVAEAGKEVLVKFKIDESSRGEIQEILDRVAHGAKVIYNLLQQFDMEGLEDAARTLPSGLDEAYGRILERIDVKLHSNERELARRMLEWVLSSTRPLRLKELEQAMTIRIGDRCINKRRRILRRLDELCGPILEIGVDEKVHFVHFSAKEYLVEEYSGPFIHLAVAHHNIARICITYLSFTCFDSNLSTECIINNINSGEYCLHDYAERNWLHHVRHAIKEDGKSGGSLIQLLIRFFELRRNEGTLPSLLHVPSVAEFTAILDKWPEVHARLVLCSAYYSGEFHGAIIKRENPFSLQKSIQNVREHLENIFTSLSMSEIDAQLQFIQSTYRTGLFKCSQFSCHYYLEGFETRNQRDGHLQRHFRPFKCDIDTCDFSSIGFALPADLNEHLRHYHLATQVECLGERTIHSQGDQTASLNLSRVLFDAIATGNCASVQALLAQHADINSTNEAGKTAFEYVIAAGFREIIYLIKNGATLGLIGEGATLQWAIEQGSIALVALVVESGADINERSRIGDTALTCAVKHAAQNKDGEIVRYLLEKGVDVNELRRDGNSALIMAVEGGHEQIVGRLLEKGADPNASTCFGLTVLMKAASAGSQQGADPNASLTDGHTVLMKGASAGSEQVVQLLLEKGADPNASLPDGHTALMMATGGRSQEMIQHLLEKGADPNASTSAGRTALMAAAIGVIAGSQQVVQLLLEKGADPNASLTDGHTVLMKAASAGSQQVVQLLLEKGADPIASTSDGRTALVAAVEAKSQQVVQLLLEKGADPNASTSDGRTVLIAAVEAKSQQVVQLLLENGADPDVSIFNWVNKPGRKRIIKMITEAAATKVSINSGEIE</sequence>
<gene>
    <name evidence="6" type="ORF">Q9L58_000364</name>
</gene>
<feature type="repeat" description="ANK" evidence="3">
    <location>
        <begin position="798"/>
        <end position="834"/>
    </location>
</feature>
<accession>A0ABR3GXL7</accession>
<keyword evidence="1" id="KW-0677">Repeat</keyword>
<dbReference type="Gene3D" id="1.25.40.20">
    <property type="entry name" value="Ankyrin repeat-containing domain"/>
    <property type="match status" value="4"/>
</dbReference>
<feature type="repeat" description="ANK" evidence="3">
    <location>
        <begin position="926"/>
        <end position="958"/>
    </location>
</feature>
<evidence type="ECO:0000313" key="7">
    <source>
        <dbReference type="Proteomes" id="UP001447188"/>
    </source>
</evidence>
<protein>
    <recommendedName>
        <fullName evidence="5">NACHT domain-containing protein</fullName>
    </recommendedName>
</protein>
<dbReference type="SMART" id="SM00248">
    <property type="entry name" value="ANK"/>
    <property type="match status" value="11"/>
</dbReference>
<dbReference type="InterPro" id="IPR007111">
    <property type="entry name" value="NACHT_NTPase"/>
</dbReference>
<feature type="repeat" description="ANK" evidence="3">
    <location>
        <begin position="1028"/>
        <end position="1060"/>
    </location>
</feature>
<dbReference type="Pfam" id="PF22939">
    <property type="entry name" value="WHD_GPIID"/>
    <property type="match status" value="1"/>
</dbReference>
<dbReference type="InterPro" id="IPR054471">
    <property type="entry name" value="GPIID_WHD"/>
</dbReference>
<dbReference type="EMBL" id="JBBBZM010000002">
    <property type="protein sequence ID" value="KAL0640693.1"/>
    <property type="molecule type" value="Genomic_DNA"/>
</dbReference>
<keyword evidence="2 3" id="KW-0040">ANK repeat</keyword>
<keyword evidence="7" id="KW-1185">Reference proteome</keyword>
<dbReference type="InterPro" id="IPR027417">
    <property type="entry name" value="P-loop_NTPase"/>
</dbReference>
<dbReference type="Pfam" id="PF12796">
    <property type="entry name" value="Ank_2"/>
    <property type="match status" value="4"/>
</dbReference>
<evidence type="ECO:0000256" key="4">
    <source>
        <dbReference type="SAM" id="SignalP"/>
    </source>
</evidence>
<evidence type="ECO:0000256" key="3">
    <source>
        <dbReference type="PROSITE-ProRule" id="PRU00023"/>
    </source>
</evidence>
<dbReference type="InterPro" id="IPR036770">
    <property type="entry name" value="Ankyrin_rpt-contain_sf"/>
</dbReference>
<dbReference type="SUPFAM" id="SSF52540">
    <property type="entry name" value="P-loop containing nucleoside triphosphate hydrolases"/>
    <property type="match status" value="1"/>
</dbReference>
<feature type="repeat" description="ANK" evidence="3">
    <location>
        <begin position="835"/>
        <end position="867"/>
    </location>
</feature>
<dbReference type="PROSITE" id="PS50837">
    <property type="entry name" value="NACHT"/>
    <property type="match status" value="1"/>
</dbReference>
<dbReference type="PANTHER" id="PTHR24123:SF33">
    <property type="entry name" value="PROTEIN HOS4"/>
    <property type="match status" value="1"/>
</dbReference>
<keyword evidence="4" id="KW-0732">Signal</keyword>